<reference evidence="1" key="1">
    <citation type="submission" date="2023-04" db="EMBL/GenBank/DDBJ databases">
        <title>Draft Genome sequencing of Naganishia species isolated from polar environments using Oxford Nanopore Technology.</title>
        <authorList>
            <person name="Leo P."/>
            <person name="Venkateswaran K."/>
        </authorList>
    </citation>
    <scope>NUCLEOTIDE SEQUENCE</scope>
    <source>
        <strain evidence="1">MNA-CCFEE 5425</strain>
    </source>
</reference>
<evidence type="ECO:0000313" key="1">
    <source>
        <dbReference type="EMBL" id="KAJ9112212.1"/>
    </source>
</evidence>
<sequence length="234" mass="25434">MYFMLVGSSETFALIGAYPPRLALRQSAFNAATSFTAQGPDGLHIDNREVQEIRDQATNDGTDKEAKKRVLNDTLCNRVLDGHLKAVTTLYYEDCLATGSSDKVIPHWVVNAGQCISTMDILRAISNPPAATVDTINHPLSPRRPGLLGRSSMHYRSSSYDDHDVLASPGGSFLSPPSAGLLSAAERGVFRCFYTSVCRRELGNVPELRWCSSLWGYALACGSGDGGARMWDSK</sequence>
<protein>
    <submittedName>
        <fullName evidence="1">Uncharacterized protein</fullName>
    </submittedName>
</protein>
<dbReference type="Proteomes" id="UP001243375">
    <property type="component" value="Unassembled WGS sequence"/>
</dbReference>
<gene>
    <name evidence="1" type="ORF">QFC22_006296</name>
</gene>
<name>A0ACC2WMC8_9TREE</name>
<accession>A0ACC2WMC8</accession>
<keyword evidence="2" id="KW-1185">Reference proteome</keyword>
<proteinExistence type="predicted"/>
<comment type="caution">
    <text evidence="1">The sequence shown here is derived from an EMBL/GenBank/DDBJ whole genome shotgun (WGS) entry which is preliminary data.</text>
</comment>
<organism evidence="1 2">
    <name type="scientific">Naganishia vaughanmartiniae</name>
    <dbReference type="NCBI Taxonomy" id="1424756"/>
    <lineage>
        <taxon>Eukaryota</taxon>
        <taxon>Fungi</taxon>
        <taxon>Dikarya</taxon>
        <taxon>Basidiomycota</taxon>
        <taxon>Agaricomycotina</taxon>
        <taxon>Tremellomycetes</taxon>
        <taxon>Filobasidiales</taxon>
        <taxon>Filobasidiaceae</taxon>
        <taxon>Naganishia</taxon>
    </lineage>
</organism>
<dbReference type="EMBL" id="JASBWU010000026">
    <property type="protein sequence ID" value="KAJ9112212.1"/>
    <property type="molecule type" value="Genomic_DNA"/>
</dbReference>
<evidence type="ECO:0000313" key="2">
    <source>
        <dbReference type="Proteomes" id="UP001243375"/>
    </source>
</evidence>